<dbReference type="InterPro" id="IPR027417">
    <property type="entry name" value="P-loop_NTPase"/>
</dbReference>
<evidence type="ECO:0000256" key="2">
    <source>
        <dbReference type="ARBA" id="ARBA00022741"/>
    </source>
</evidence>
<dbReference type="PROSITE" id="PS51198">
    <property type="entry name" value="UVRD_HELICASE_ATP_BIND"/>
    <property type="match status" value="1"/>
</dbReference>
<comment type="similarity">
    <text evidence="1">Belongs to the helicase family. UvrD subfamily.</text>
</comment>
<keyword evidence="7" id="KW-0413">Isomerase</keyword>
<keyword evidence="4 11" id="KW-0347">Helicase</keyword>
<reference evidence="13 14" key="1">
    <citation type="submission" date="2020-03" db="EMBL/GenBank/DDBJ databases">
        <title>Soil Listeria distribution.</title>
        <authorList>
            <person name="Liao J."/>
            <person name="Wiedmann M."/>
        </authorList>
    </citation>
    <scope>NUCLEOTIDE SEQUENCE [LARGE SCALE GENOMIC DNA]</scope>
    <source>
        <strain evidence="13 14">FSL L7-1523</strain>
    </source>
</reference>
<protein>
    <recommendedName>
        <fullName evidence="9">DNA 3'-5' helicase</fullName>
        <ecNumber evidence="9">5.6.2.4</ecNumber>
    </recommendedName>
</protein>
<dbReference type="RefSeq" id="WP_185427247.1">
    <property type="nucleotide sequence ID" value="NZ_JAARRL010000031.1"/>
</dbReference>
<dbReference type="Gene3D" id="3.40.50.300">
    <property type="entry name" value="P-loop containing nucleotide triphosphate hydrolases"/>
    <property type="match status" value="2"/>
</dbReference>
<evidence type="ECO:0000256" key="6">
    <source>
        <dbReference type="ARBA" id="ARBA00023125"/>
    </source>
</evidence>
<evidence type="ECO:0000256" key="10">
    <source>
        <dbReference type="ARBA" id="ARBA00048988"/>
    </source>
</evidence>
<comment type="caution">
    <text evidence="13">The sequence shown here is derived from an EMBL/GenBank/DDBJ whole genome shotgun (WGS) entry which is preliminary data.</text>
</comment>
<dbReference type="PANTHER" id="PTHR11070:SF2">
    <property type="entry name" value="ATP-DEPENDENT DNA HELICASE SRS2"/>
    <property type="match status" value="1"/>
</dbReference>
<dbReference type="GO" id="GO:0000725">
    <property type="term" value="P:recombinational repair"/>
    <property type="evidence" value="ECO:0007669"/>
    <property type="project" value="TreeGrafter"/>
</dbReference>
<dbReference type="Pfam" id="PF00580">
    <property type="entry name" value="UvrD-helicase"/>
    <property type="match status" value="1"/>
</dbReference>
<dbReference type="AlphaFoldDB" id="A0A841ZAE5"/>
<feature type="binding site" evidence="11">
    <location>
        <begin position="33"/>
        <end position="40"/>
    </location>
    <ligand>
        <name>ATP</name>
        <dbReference type="ChEBI" id="CHEBI:30616"/>
    </ligand>
</feature>
<feature type="domain" description="UvrD-like helicase ATP-binding" evidence="12">
    <location>
        <begin position="12"/>
        <end position="283"/>
    </location>
</feature>
<comment type="catalytic activity">
    <reaction evidence="10">
        <text>ATP + H2O = ADP + phosphate + H(+)</text>
        <dbReference type="Rhea" id="RHEA:13065"/>
        <dbReference type="ChEBI" id="CHEBI:15377"/>
        <dbReference type="ChEBI" id="CHEBI:15378"/>
        <dbReference type="ChEBI" id="CHEBI:30616"/>
        <dbReference type="ChEBI" id="CHEBI:43474"/>
        <dbReference type="ChEBI" id="CHEBI:456216"/>
        <dbReference type="EC" id="5.6.2.4"/>
    </reaction>
</comment>
<keyword evidence="6" id="KW-0238">DNA-binding</keyword>
<keyword evidence="5 11" id="KW-0067">ATP-binding</keyword>
<dbReference type="CDD" id="cd17932">
    <property type="entry name" value="DEXQc_UvrD"/>
    <property type="match status" value="1"/>
</dbReference>
<evidence type="ECO:0000313" key="13">
    <source>
        <dbReference type="EMBL" id="MBC1501839.1"/>
    </source>
</evidence>
<dbReference type="Gene3D" id="1.10.486.10">
    <property type="entry name" value="PCRA, domain 4"/>
    <property type="match status" value="1"/>
</dbReference>
<dbReference type="Proteomes" id="UP000564536">
    <property type="component" value="Unassembled WGS sequence"/>
</dbReference>
<keyword evidence="3 11" id="KW-0378">Hydrolase</keyword>
<evidence type="ECO:0000256" key="3">
    <source>
        <dbReference type="ARBA" id="ARBA00022801"/>
    </source>
</evidence>
<gene>
    <name evidence="13" type="ORF">HB943_14655</name>
</gene>
<dbReference type="EC" id="5.6.2.4" evidence="9"/>
<dbReference type="Gene3D" id="1.10.10.160">
    <property type="match status" value="1"/>
</dbReference>
<proteinExistence type="inferred from homology"/>
<dbReference type="EMBL" id="JAARRL010000031">
    <property type="protein sequence ID" value="MBC1501839.1"/>
    <property type="molecule type" value="Genomic_DNA"/>
</dbReference>
<sequence>MAQKNKWQPTDGLNFEQGALDAIKDMTNSLVKAGPGAGKTELLAQKANYLLTTNLCPSPQKILAISFKKDAAVNLAERVSKRVPENKFSQFYSVTFDAFAKGLLDRFLYGLPDVWRPSDDYDMDVSLNRLTQACQENGVYLGNNTARSRAEGQLVESSLNDLSDINFNIWQTMLHEIDMGKSHLTFKMITRLVIFLLENNPNIVDSIRKTYKLVFLDEFQDTTLLQYELFSLCFKETENIITAVGDDRQKIMSWAGAHPNAFFTFKNEFKANQHALYINRRSDVKIQRLLQELNEYAQGDLLRETDILTEEVNSKSIVQVKTFCSSDEESRDIVEMIQRFLIDGKNMDEFCILVKQLPDTYLNQLKQLFNQAGINIRNEAYFQDLLKENITILILNTLKAAIDMSDPDAWITVLKFLHAFSDSKNHFDPKKEEDIITRTKGFLKHIFIELNTVTTIDELFDLFQDIIIFYKIDNIRAQFVEYSNLGYLESLVQDLCDSLYLYFEKTGDWMEAVLYLKGKNCIPIMTIHKSKGLEFDTVFLVGLDDESFWSFKGSPEETTATLFVAISRAKKNFIATFTSNRLGKQCERQLISAYYDVFRQSGVVEFL</sequence>
<evidence type="ECO:0000256" key="5">
    <source>
        <dbReference type="ARBA" id="ARBA00022840"/>
    </source>
</evidence>
<evidence type="ECO:0000256" key="8">
    <source>
        <dbReference type="ARBA" id="ARBA00034617"/>
    </source>
</evidence>
<evidence type="ECO:0000256" key="9">
    <source>
        <dbReference type="ARBA" id="ARBA00034808"/>
    </source>
</evidence>
<dbReference type="GO" id="GO:0003677">
    <property type="term" value="F:DNA binding"/>
    <property type="evidence" value="ECO:0007669"/>
    <property type="project" value="UniProtKB-KW"/>
</dbReference>
<dbReference type="InterPro" id="IPR000212">
    <property type="entry name" value="DNA_helicase_UvrD/REP"/>
</dbReference>
<keyword evidence="2 11" id="KW-0547">Nucleotide-binding</keyword>
<evidence type="ECO:0000256" key="1">
    <source>
        <dbReference type="ARBA" id="ARBA00009922"/>
    </source>
</evidence>
<name>A0A841ZAE5_9LIST</name>
<evidence type="ECO:0000256" key="4">
    <source>
        <dbReference type="ARBA" id="ARBA00022806"/>
    </source>
</evidence>
<dbReference type="GO" id="GO:0016787">
    <property type="term" value="F:hydrolase activity"/>
    <property type="evidence" value="ECO:0007669"/>
    <property type="project" value="UniProtKB-UniRule"/>
</dbReference>
<dbReference type="GO" id="GO:0043138">
    <property type="term" value="F:3'-5' DNA helicase activity"/>
    <property type="evidence" value="ECO:0007669"/>
    <property type="project" value="UniProtKB-EC"/>
</dbReference>
<organism evidence="13 14">
    <name type="scientific">Listeria weihenstephanensis</name>
    <dbReference type="NCBI Taxonomy" id="1006155"/>
    <lineage>
        <taxon>Bacteria</taxon>
        <taxon>Bacillati</taxon>
        <taxon>Bacillota</taxon>
        <taxon>Bacilli</taxon>
        <taxon>Bacillales</taxon>
        <taxon>Listeriaceae</taxon>
        <taxon>Listeria</taxon>
    </lineage>
</organism>
<evidence type="ECO:0000259" key="12">
    <source>
        <dbReference type="PROSITE" id="PS51198"/>
    </source>
</evidence>
<dbReference type="GO" id="GO:0005524">
    <property type="term" value="F:ATP binding"/>
    <property type="evidence" value="ECO:0007669"/>
    <property type="project" value="UniProtKB-UniRule"/>
</dbReference>
<dbReference type="Pfam" id="PF13361">
    <property type="entry name" value="UvrD_C"/>
    <property type="match status" value="1"/>
</dbReference>
<evidence type="ECO:0000256" key="7">
    <source>
        <dbReference type="ARBA" id="ARBA00023235"/>
    </source>
</evidence>
<evidence type="ECO:0000313" key="14">
    <source>
        <dbReference type="Proteomes" id="UP000564536"/>
    </source>
</evidence>
<dbReference type="PANTHER" id="PTHR11070">
    <property type="entry name" value="UVRD / RECB / PCRA DNA HELICASE FAMILY MEMBER"/>
    <property type="match status" value="1"/>
</dbReference>
<accession>A0A841ZAE5</accession>
<dbReference type="SUPFAM" id="SSF52540">
    <property type="entry name" value="P-loop containing nucleoside triphosphate hydrolases"/>
    <property type="match status" value="1"/>
</dbReference>
<dbReference type="InterPro" id="IPR013986">
    <property type="entry name" value="DExx_box_DNA_helicase_dom_sf"/>
</dbReference>
<dbReference type="InterPro" id="IPR014016">
    <property type="entry name" value="UvrD-like_ATP-bd"/>
</dbReference>
<comment type="catalytic activity">
    <reaction evidence="8">
        <text>Couples ATP hydrolysis with the unwinding of duplex DNA by translocating in the 3'-5' direction.</text>
        <dbReference type="EC" id="5.6.2.4"/>
    </reaction>
</comment>
<dbReference type="InterPro" id="IPR014017">
    <property type="entry name" value="DNA_helicase_UvrD-like_C"/>
</dbReference>
<evidence type="ECO:0000256" key="11">
    <source>
        <dbReference type="PROSITE-ProRule" id="PRU00560"/>
    </source>
</evidence>